<dbReference type="InParanoid" id="G0NXE2"/>
<accession>G0NXE2</accession>
<feature type="region of interest" description="Disordered" evidence="1">
    <location>
        <begin position="33"/>
        <end position="64"/>
    </location>
</feature>
<proteinExistence type="predicted"/>
<protein>
    <submittedName>
        <fullName evidence="2">Uncharacterized protein</fullName>
    </submittedName>
</protein>
<dbReference type="Proteomes" id="UP000008068">
    <property type="component" value="Unassembled WGS sequence"/>
</dbReference>
<reference evidence="3" key="1">
    <citation type="submission" date="2011-07" db="EMBL/GenBank/DDBJ databases">
        <authorList>
            <consortium name="Caenorhabditis brenneri Sequencing and Analysis Consortium"/>
            <person name="Wilson R.K."/>
        </authorList>
    </citation>
    <scope>NUCLEOTIDE SEQUENCE [LARGE SCALE GENOMIC DNA]</scope>
    <source>
        <strain evidence="3">PB2801</strain>
    </source>
</reference>
<feature type="compositionally biased region" description="Polar residues" evidence="1">
    <location>
        <begin position="43"/>
        <end position="53"/>
    </location>
</feature>
<dbReference type="HOGENOM" id="CLU_1918896_0_0_1"/>
<feature type="compositionally biased region" description="Acidic residues" evidence="1">
    <location>
        <begin position="110"/>
        <end position="132"/>
    </location>
</feature>
<evidence type="ECO:0000313" key="2">
    <source>
        <dbReference type="EMBL" id="EGT39515.1"/>
    </source>
</evidence>
<sequence>MKTHNSLLERPSHTVYSCTSRQTLTGHTSTRCQRNYCPLKNQGPVSRNPITGSRDSDSEWEEQVVQDEDIDDVNVELIRQIAQLREEIRRGEAANFHEFLRTRHLKINGDNDDDDEDEIEGEDVEEQDGEDA</sequence>
<dbReference type="AlphaFoldDB" id="G0NXE2"/>
<keyword evidence="3" id="KW-1185">Reference proteome</keyword>
<organism evidence="3">
    <name type="scientific">Caenorhabditis brenneri</name>
    <name type="common">Nematode worm</name>
    <dbReference type="NCBI Taxonomy" id="135651"/>
    <lineage>
        <taxon>Eukaryota</taxon>
        <taxon>Metazoa</taxon>
        <taxon>Ecdysozoa</taxon>
        <taxon>Nematoda</taxon>
        <taxon>Chromadorea</taxon>
        <taxon>Rhabditida</taxon>
        <taxon>Rhabditina</taxon>
        <taxon>Rhabditomorpha</taxon>
        <taxon>Rhabditoidea</taxon>
        <taxon>Rhabditidae</taxon>
        <taxon>Peloderinae</taxon>
        <taxon>Caenorhabditis</taxon>
    </lineage>
</organism>
<gene>
    <name evidence="2" type="ORF">CAEBREN_04671</name>
</gene>
<feature type="region of interest" description="Disordered" evidence="1">
    <location>
        <begin position="105"/>
        <end position="132"/>
    </location>
</feature>
<evidence type="ECO:0000313" key="3">
    <source>
        <dbReference type="Proteomes" id="UP000008068"/>
    </source>
</evidence>
<evidence type="ECO:0000256" key="1">
    <source>
        <dbReference type="SAM" id="MobiDB-lite"/>
    </source>
</evidence>
<dbReference type="EMBL" id="GL379971">
    <property type="protein sequence ID" value="EGT39515.1"/>
    <property type="molecule type" value="Genomic_DNA"/>
</dbReference>
<name>G0NXE2_CAEBE</name>